<comment type="function">
    <text evidence="7">Component in a DNA repair pathway. Removal of UV LIGHT damaged nucleotides. Recognizes pyrimidine dimers and cleave a phosphodiester bond immediately 5' to the lesion.</text>
</comment>
<organism evidence="9 10">
    <name type="scientific">Niallia nealsonii</name>
    <dbReference type="NCBI Taxonomy" id="115979"/>
    <lineage>
        <taxon>Bacteria</taxon>
        <taxon>Bacillati</taxon>
        <taxon>Bacillota</taxon>
        <taxon>Bacilli</taxon>
        <taxon>Bacillales</taxon>
        <taxon>Bacillaceae</taxon>
        <taxon>Niallia</taxon>
    </lineage>
</organism>
<comment type="function">
    <text evidence="8">Component in a DNA repair pathway. Removal of UV-light damaged nucleotides. Recognizes pyrimidine dimers and cleave a phosphodiester bond immediately 5' to the lesion.</text>
</comment>
<dbReference type="SUPFAM" id="SSF51658">
    <property type="entry name" value="Xylose isomerase-like"/>
    <property type="match status" value="1"/>
</dbReference>
<name>A0A2N0YZB3_9BACI</name>
<evidence type="ECO:0000256" key="8">
    <source>
        <dbReference type="HAMAP-Rule" id="MF_00606"/>
    </source>
</evidence>
<dbReference type="Gene3D" id="3.20.20.150">
    <property type="entry name" value="Divalent-metal-dependent TIM barrel enzymes"/>
    <property type="match status" value="1"/>
</dbReference>
<evidence type="ECO:0000313" key="9">
    <source>
        <dbReference type="EMBL" id="PKG22588.1"/>
    </source>
</evidence>
<keyword evidence="1 8" id="KW-0540">Nuclease</keyword>
<dbReference type="EMBL" id="PISE01000040">
    <property type="protein sequence ID" value="PKG22588.1"/>
    <property type="molecule type" value="Genomic_DNA"/>
</dbReference>
<evidence type="ECO:0000313" key="10">
    <source>
        <dbReference type="Proteomes" id="UP000233375"/>
    </source>
</evidence>
<dbReference type="GO" id="GO:0006289">
    <property type="term" value="P:nucleotide-excision repair"/>
    <property type="evidence" value="ECO:0007669"/>
    <property type="project" value="InterPro"/>
</dbReference>
<dbReference type="PANTHER" id="PTHR31290:SF5">
    <property type="entry name" value="UV-DAMAGE ENDONUCLEASE"/>
    <property type="match status" value="1"/>
</dbReference>
<evidence type="ECO:0000256" key="2">
    <source>
        <dbReference type="ARBA" id="ARBA00022759"/>
    </source>
</evidence>
<dbReference type="GO" id="GO:0004519">
    <property type="term" value="F:endonuclease activity"/>
    <property type="evidence" value="ECO:0007669"/>
    <property type="project" value="UniProtKB-UniRule"/>
</dbReference>
<proteinExistence type="inferred from homology"/>
<dbReference type="OrthoDB" id="9782576at2"/>
<dbReference type="InterPro" id="IPR023520">
    <property type="entry name" value="UvdE_bac"/>
</dbReference>
<protein>
    <recommendedName>
        <fullName evidence="8">UV DNA damage endonuclease</fullName>
        <shortName evidence="8">UV-endonuclease</shortName>
        <shortName evidence="8">UVED</shortName>
        <ecNumber evidence="8">3.-.-.-</ecNumber>
    </recommendedName>
</protein>
<dbReference type="EC" id="3.-.-.-" evidence="8"/>
<evidence type="ECO:0000256" key="4">
    <source>
        <dbReference type="ARBA" id="ARBA00022769"/>
    </source>
</evidence>
<dbReference type="RefSeq" id="WP_101178341.1">
    <property type="nucleotide sequence ID" value="NZ_PISE01000040.1"/>
</dbReference>
<evidence type="ECO:0000256" key="1">
    <source>
        <dbReference type="ARBA" id="ARBA00022722"/>
    </source>
</evidence>
<evidence type="ECO:0000256" key="6">
    <source>
        <dbReference type="ARBA" id="ARBA00023204"/>
    </source>
</evidence>
<accession>A0A2N0YZB3</accession>
<keyword evidence="10" id="KW-1185">Reference proteome</keyword>
<evidence type="ECO:0000256" key="3">
    <source>
        <dbReference type="ARBA" id="ARBA00022763"/>
    </source>
</evidence>
<evidence type="ECO:0000256" key="7">
    <source>
        <dbReference type="ARBA" id="ARBA00025029"/>
    </source>
</evidence>
<dbReference type="InterPro" id="IPR036237">
    <property type="entry name" value="Xyl_isomerase-like_sf"/>
</dbReference>
<dbReference type="GO" id="GO:0009411">
    <property type="term" value="P:response to UV"/>
    <property type="evidence" value="ECO:0007669"/>
    <property type="project" value="InterPro"/>
</dbReference>
<keyword evidence="4 8" id="KW-0228">DNA excision</keyword>
<keyword evidence="5 8" id="KW-0378">Hydrolase</keyword>
<dbReference type="NCBIfam" id="TIGR00629">
    <property type="entry name" value="uvde"/>
    <property type="match status" value="1"/>
</dbReference>
<dbReference type="InterPro" id="IPR004601">
    <property type="entry name" value="UvdE"/>
</dbReference>
<dbReference type="AlphaFoldDB" id="A0A2N0YZB3"/>
<dbReference type="PANTHER" id="PTHR31290">
    <property type="entry name" value="UV-DAMAGE ENDONUCLEASE"/>
    <property type="match status" value="1"/>
</dbReference>
<keyword evidence="2 8" id="KW-0255">Endonuclease</keyword>
<keyword evidence="6 8" id="KW-0234">DNA repair</keyword>
<dbReference type="GO" id="GO:0006290">
    <property type="term" value="P:pyrimidine dimer repair"/>
    <property type="evidence" value="ECO:0007669"/>
    <property type="project" value="UniProtKB-UniRule"/>
</dbReference>
<gene>
    <name evidence="8" type="primary">uvsE</name>
    <name evidence="9" type="ORF">CWS01_16850</name>
</gene>
<keyword evidence="3 8" id="KW-0227">DNA damage</keyword>
<dbReference type="HAMAP" id="MF_00606">
    <property type="entry name" value="UV_endonuclease"/>
    <property type="match status" value="1"/>
</dbReference>
<dbReference type="Pfam" id="PF03851">
    <property type="entry name" value="UvdE"/>
    <property type="match status" value="1"/>
</dbReference>
<sequence>MIYRFGFVSHATNLWDASPAKTLTFSRYKEMTKEARLQKLYDITEANLNHTLRTIHYNIGHEIDLYRMSSSIVPLATHPEVMWDFTSPFKGKFLEIGELVKKHHLRVSFHPNQFTLFTSSKDEVTKNAVIDMEFHYKMLDAMGIAEDSVINIHIGGAYGDKEQTLIRFYHNLTTLPTHIKKIMTLENDDKTYTAEETLAVCQKENIPFVFDYHHHMANLSSISLEEMLPAIMATWKGRGLKPKIHLSSPKSDNAFRSHADMVDVHFVKPLFDMLRPLQLDIDFMIEAKLKDQACLKLVHELSNIRGVKRVGGASLEWK</sequence>
<evidence type="ECO:0000256" key="5">
    <source>
        <dbReference type="ARBA" id="ARBA00022801"/>
    </source>
</evidence>
<dbReference type="GO" id="GO:0016787">
    <property type="term" value="F:hydrolase activity"/>
    <property type="evidence" value="ECO:0007669"/>
    <property type="project" value="UniProtKB-KW"/>
</dbReference>
<comment type="similarity">
    <text evidence="8">Belongs to the uve1/UvsE family.</text>
</comment>
<comment type="caution">
    <text evidence="9">The sequence shown here is derived from an EMBL/GenBank/DDBJ whole genome shotgun (WGS) entry which is preliminary data.</text>
</comment>
<reference evidence="9 10" key="1">
    <citation type="journal article" date="2003" name="Int. J. Syst. Evol. Microbiol.">
        <title>Bacillus nealsonii sp. nov., isolated from a spacecraft-assembly facility, whose spores are gamma-radiation resistant.</title>
        <authorList>
            <person name="Venkateswaran K."/>
            <person name="Kempf M."/>
            <person name="Chen F."/>
            <person name="Satomi M."/>
            <person name="Nicholson W."/>
            <person name="Kern R."/>
        </authorList>
    </citation>
    <scope>NUCLEOTIDE SEQUENCE [LARGE SCALE GENOMIC DNA]</scope>
    <source>
        <strain evidence="9 10">FO-92</strain>
    </source>
</reference>
<dbReference type="Proteomes" id="UP000233375">
    <property type="component" value="Unassembled WGS sequence"/>
</dbReference>